<evidence type="ECO:0000259" key="1">
    <source>
        <dbReference type="Pfam" id="PF03372"/>
    </source>
</evidence>
<protein>
    <submittedName>
        <fullName evidence="2">Endonuclease/Exonuclease/phosphatase family protein</fullName>
    </submittedName>
</protein>
<dbReference type="SUPFAM" id="SSF56219">
    <property type="entry name" value="DNase I-like"/>
    <property type="match status" value="1"/>
</dbReference>
<dbReference type="EMBL" id="CACRYJ010000053">
    <property type="protein sequence ID" value="VZO38923.1"/>
    <property type="molecule type" value="Genomic_DNA"/>
</dbReference>
<name>A0A7M4DNB1_9MICO</name>
<keyword evidence="2" id="KW-0255">Endonuclease</keyword>
<dbReference type="AlphaFoldDB" id="A0A7M4DNB1"/>
<accession>A0A7M4DNB1</accession>
<dbReference type="InterPro" id="IPR036691">
    <property type="entry name" value="Endo/exonu/phosph_ase_sf"/>
</dbReference>
<dbReference type="Pfam" id="PF03372">
    <property type="entry name" value="Exo_endo_phos"/>
    <property type="match status" value="1"/>
</dbReference>
<dbReference type="Proteomes" id="UP000419743">
    <property type="component" value="Unassembled WGS sequence"/>
</dbReference>
<dbReference type="PANTHER" id="PTHR14859:SF1">
    <property type="entry name" value="PGAP2-INTERACTING PROTEIN"/>
    <property type="match status" value="1"/>
</dbReference>
<dbReference type="PANTHER" id="PTHR14859">
    <property type="entry name" value="CALCOFLUOR WHITE HYPERSENSITIVE PROTEIN PRECURSOR"/>
    <property type="match status" value="1"/>
</dbReference>
<proteinExistence type="predicted"/>
<comment type="caution">
    <text evidence="2">The sequence shown here is derived from an EMBL/GenBank/DDBJ whole genome shotgun (WGS) entry which is preliminary data.</text>
</comment>
<dbReference type="Gene3D" id="3.60.10.10">
    <property type="entry name" value="Endonuclease/exonuclease/phosphatase"/>
    <property type="match status" value="1"/>
</dbReference>
<dbReference type="GO" id="GO:0016020">
    <property type="term" value="C:membrane"/>
    <property type="evidence" value="ECO:0007669"/>
    <property type="project" value="GOC"/>
</dbReference>
<dbReference type="GO" id="GO:0004527">
    <property type="term" value="F:exonuclease activity"/>
    <property type="evidence" value="ECO:0007669"/>
    <property type="project" value="UniProtKB-KW"/>
</dbReference>
<dbReference type="InterPro" id="IPR051916">
    <property type="entry name" value="GPI-anchor_lipid_remodeler"/>
</dbReference>
<keyword evidence="2" id="KW-0269">Exonuclease</keyword>
<reference evidence="2 3" key="1">
    <citation type="submission" date="2019-11" db="EMBL/GenBank/DDBJ databases">
        <authorList>
            <person name="Criscuolo A."/>
        </authorList>
    </citation>
    <scope>NUCLEOTIDE SEQUENCE [LARGE SCALE GENOMIC DNA]</scope>
    <source>
        <strain evidence="2">CIP111667</strain>
    </source>
</reference>
<gene>
    <name evidence="2" type="ORF">HALOF300_03641</name>
</gene>
<feature type="domain" description="Endonuclease/exonuclease/phosphatase" evidence="1">
    <location>
        <begin position="17"/>
        <end position="265"/>
    </location>
</feature>
<keyword evidence="2" id="KW-0540">Nuclease</keyword>
<evidence type="ECO:0000313" key="3">
    <source>
        <dbReference type="Proteomes" id="UP000419743"/>
    </source>
</evidence>
<dbReference type="InterPro" id="IPR005135">
    <property type="entry name" value="Endo/exonuclease/phosphatase"/>
</dbReference>
<evidence type="ECO:0000313" key="2">
    <source>
        <dbReference type="EMBL" id="VZO38923.1"/>
    </source>
</evidence>
<dbReference type="RefSeq" id="WP_156742295.1">
    <property type="nucleotide sequence ID" value="NZ_CACRYJ010000053.1"/>
</dbReference>
<keyword evidence="2" id="KW-0378">Hydrolase</keyword>
<dbReference type="GO" id="GO:0006506">
    <property type="term" value="P:GPI anchor biosynthetic process"/>
    <property type="evidence" value="ECO:0007669"/>
    <property type="project" value="TreeGrafter"/>
</dbReference>
<dbReference type="GO" id="GO:0004519">
    <property type="term" value="F:endonuclease activity"/>
    <property type="evidence" value="ECO:0007669"/>
    <property type="project" value="UniProtKB-KW"/>
</dbReference>
<organism evidence="2 3">
    <name type="scientific">Occultella aeris</name>
    <dbReference type="NCBI Taxonomy" id="2761496"/>
    <lineage>
        <taxon>Bacteria</taxon>
        <taxon>Bacillati</taxon>
        <taxon>Actinomycetota</taxon>
        <taxon>Actinomycetes</taxon>
        <taxon>Micrococcales</taxon>
        <taxon>Ruaniaceae</taxon>
        <taxon>Occultella</taxon>
    </lineage>
</organism>
<keyword evidence="3" id="KW-1185">Reference proteome</keyword>
<sequence>MLDEPASAAAPVPLRIMTFNIKFDDVADPRAAWAGRRAAVAGVIRDSGAGVVALQEVLAGQRDDLAADLPDYSVLGVGRDDGARAGEAAPLLVRSDLTVLDAGTFWLSATPEVPSRYTDGALPRICTWAHVRPPDAPASGRGLHVWNVHLDHLDETLRRRQLAVVHDRAKTAARAPGQAQVLLGDFNAGPGSTTLTDTRRAGWEEAHATSRTRPAGPAGTFHDWTPGTALADANARIDHVFVRGGITVHAHETLRPAAAVIPSDHFPVVVDLTVPA</sequence>
<dbReference type="CDD" id="cd09083">
    <property type="entry name" value="EEP-1"/>
    <property type="match status" value="1"/>
</dbReference>